<reference evidence="1 2" key="1">
    <citation type="journal article" date="2024" name="Proc. Natl. Acad. Sci. U.S.A.">
        <title>The evolutionary genomics of adaptation to stress in wild rhizobium bacteria.</title>
        <authorList>
            <person name="Kehlet-Delgado H."/>
            <person name="Montoya A.P."/>
            <person name="Jensen K.T."/>
            <person name="Wendlandt C.E."/>
            <person name="Dexheimer C."/>
            <person name="Roberts M."/>
            <person name="Torres Martinez L."/>
            <person name="Friesen M.L."/>
            <person name="Griffitts J.S."/>
            <person name="Porter S.S."/>
        </authorList>
    </citation>
    <scope>NUCLEOTIDE SEQUENCE [LARGE SCALE GENOMIC DNA]</scope>
    <source>
        <strain evidence="1 2">M0468</strain>
    </source>
</reference>
<evidence type="ECO:0000313" key="1">
    <source>
        <dbReference type="EMBL" id="MER9286907.1"/>
    </source>
</evidence>
<protein>
    <submittedName>
        <fullName evidence="1">Glycosyltransferase</fullName>
    </submittedName>
</protein>
<keyword evidence="2" id="KW-1185">Reference proteome</keyword>
<dbReference type="EMBL" id="JAMYRI010000015">
    <property type="protein sequence ID" value="MER9286907.1"/>
    <property type="molecule type" value="Genomic_DNA"/>
</dbReference>
<comment type="caution">
    <text evidence="1">The sequence shown here is derived from an EMBL/GenBank/DDBJ whole genome shotgun (WGS) entry which is preliminary data.</text>
</comment>
<gene>
    <name evidence="1" type="ORF">NKI81_23595</name>
</gene>
<evidence type="ECO:0000313" key="2">
    <source>
        <dbReference type="Proteomes" id="UP001480082"/>
    </source>
</evidence>
<name>A0ACC6T4R0_9HYPH</name>
<organism evidence="1 2">
    <name type="scientific">Mesorhizobium australicum</name>
    <dbReference type="NCBI Taxonomy" id="536018"/>
    <lineage>
        <taxon>Bacteria</taxon>
        <taxon>Pseudomonadati</taxon>
        <taxon>Pseudomonadota</taxon>
        <taxon>Alphaproteobacteria</taxon>
        <taxon>Hyphomicrobiales</taxon>
        <taxon>Phyllobacteriaceae</taxon>
        <taxon>Mesorhizobium</taxon>
    </lineage>
</organism>
<sequence length="434" mass="47235">MSFGENSDPSKIFSAGAGPFPVAPALQRGSKSRTRRYGGGRTANRMKRTGKDGKSSGDPDARIAVFIPSLRAGGTERAMLTLAREFDRRGLVTDLVLGCATGEYLPLVPDSIRIVDLQASRMLFSLFGLIRYVKAEQPRVMLSALPHANILAIVSSFLSRQGVRTVISERSNLSRTLADTKLVRERFLPFLMRMTYGYADRIIAVSQGVADDLIRGIGLDPNSVESIHNPLDVEHIRAQASAPIDHPFADEDGRSLLVAVGRLDFAKDHATLISSFSRVVRKRPVKLAIVGEGPLRASLQTMIDELELRSSVALIGFSKNPYPWMRRAALFLHSSRREGFPNTIIEAMACGARVVSTNCESGPAEILEDGKWGRLVAVGDVQAFAAAILAGLDDANPPDVRRRAQDFSVEIVADAYLLAMGMGLASATRKEFQD</sequence>
<proteinExistence type="predicted"/>
<accession>A0ACC6T4R0</accession>
<dbReference type="Proteomes" id="UP001480082">
    <property type="component" value="Unassembled WGS sequence"/>
</dbReference>